<dbReference type="AlphaFoldDB" id="A0A0A9W966"/>
<name>A0A0A9W966_LYGHE</name>
<gene>
    <name evidence="1" type="primary">CRS1</name>
    <name evidence="1" type="ORF">CM83_25806</name>
</gene>
<evidence type="ECO:0000313" key="2">
    <source>
        <dbReference type="EMBL" id="JAG64196.1"/>
    </source>
</evidence>
<reference evidence="1" key="2">
    <citation type="submission" date="2014-07" db="EMBL/GenBank/DDBJ databases">
        <authorList>
            <person name="Hull J."/>
        </authorList>
    </citation>
    <scope>NUCLEOTIDE SEQUENCE</scope>
</reference>
<accession>A0A0A9W966</accession>
<reference evidence="1" key="1">
    <citation type="journal article" date="2014" name="PLoS ONE">
        <title>Transcriptome-Based Identification of ABC Transporters in the Western Tarnished Plant Bug Lygus hesperus.</title>
        <authorList>
            <person name="Hull J.J."/>
            <person name="Chaney K."/>
            <person name="Geib S.M."/>
            <person name="Fabrick J.A."/>
            <person name="Brent C.S."/>
            <person name="Walsh D."/>
            <person name="Lavine L.C."/>
        </authorList>
    </citation>
    <scope>NUCLEOTIDE SEQUENCE</scope>
</reference>
<organism evidence="1">
    <name type="scientific">Lygus hesperus</name>
    <name type="common">Western plant bug</name>
    <dbReference type="NCBI Taxonomy" id="30085"/>
    <lineage>
        <taxon>Eukaryota</taxon>
        <taxon>Metazoa</taxon>
        <taxon>Ecdysozoa</taxon>
        <taxon>Arthropoda</taxon>
        <taxon>Hexapoda</taxon>
        <taxon>Insecta</taxon>
        <taxon>Pterygota</taxon>
        <taxon>Neoptera</taxon>
        <taxon>Paraneoptera</taxon>
        <taxon>Hemiptera</taxon>
        <taxon>Heteroptera</taxon>
        <taxon>Panheteroptera</taxon>
        <taxon>Cimicomorpha</taxon>
        <taxon>Miridae</taxon>
        <taxon>Mirini</taxon>
        <taxon>Lygus</taxon>
    </lineage>
</organism>
<dbReference type="EMBL" id="GBHO01039648">
    <property type="protein sequence ID" value="JAG03956.1"/>
    <property type="molecule type" value="Transcribed_RNA"/>
</dbReference>
<sequence length="212" mass="24168">MTMYDRHLCQLRDDQKVKLLTELREVLNRFQALEPKKQPLFKDEDLPIFLKKRVPKFKTNHELCPLITSCSTLEVRFTTNPKCLQNQNEDPNVVFAKIDSPSNPFKPDGDFNDDLCEDYCAHQQKPAGPRKKREKPCPIHGQAGDMGGTPYQCTHDSKCRGIVICTDPKGHSCLCTVHVQPKKPIDRWGTEPIVLSLAVRHNCPIFAHAHTV</sequence>
<reference evidence="2" key="3">
    <citation type="submission" date="2014-09" db="EMBL/GenBank/DDBJ databases">
        <authorList>
            <person name="Magalhaes I.L.F."/>
            <person name="Oliveira U."/>
            <person name="Santos F.R."/>
            <person name="Vidigal T.H.D.A."/>
            <person name="Brescovit A.D."/>
            <person name="Santos A.J."/>
        </authorList>
    </citation>
    <scope>NUCLEOTIDE SEQUENCE</scope>
</reference>
<evidence type="ECO:0000313" key="1">
    <source>
        <dbReference type="EMBL" id="JAG03956.1"/>
    </source>
</evidence>
<feature type="non-terminal residue" evidence="1">
    <location>
        <position position="212"/>
    </location>
</feature>
<protein>
    <submittedName>
        <fullName evidence="1">Chloroplastic group IIA intron splicing facilitator CRS1, chloroplastic</fullName>
    </submittedName>
</protein>
<proteinExistence type="predicted"/>
<dbReference type="EMBL" id="GBRD01001625">
    <property type="protein sequence ID" value="JAG64196.1"/>
    <property type="molecule type" value="Transcribed_RNA"/>
</dbReference>